<name>D6RM08_COPC7</name>
<dbReference type="RefSeq" id="XP_002911360.1">
    <property type="nucleotide sequence ID" value="XM_002911314.1"/>
</dbReference>
<dbReference type="SUPFAM" id="SSF52047">
    <property type="entry name" value="RNI-like"/>
    <property type="match status" value="1"/>
</dbReference>
<dbReference type="AlphaFoldDB" id="D6RM08"/>
<dbReference type="KEGG" id="cci:CC1G_14359"/>
<feature type="compositionally biased region" description="Polar residues" evidence="1">
    <location>
        <begin position="43"/>
        <end position="54"/>
    </location>
</feature>
<feature type="region of interest" description="Disordered" evidence="1">
    <location>
        <begin position="43"/>
        <end position="71"/>
    </location>
</feature>
<evidence type="ECO:0000256" key="1">
    <source>
        <dbReference type="SAM" id="MobiDB-lite"/>
    </source>
</evidence>
<evidence type="ECO:0000313" key="3">
    <source>
        <dbReference type="Proteomes" id="UP000001861"/>
    </source>
</evidence>
<dbReference type="Proteomes" id="UP000001861">
    <property type="component" value="Unassembled WGS sequence"/>
</dbReference>
<dbReference type="InParanoid" id="D6RM08"/>
<reference evidence="2 3" key="1">
    <citation type="journal article" date="2010" name="Proc. Natl. Acad. Sci. U.S.A.">
        <title>Insights into evolution of multicellular fungi from the assembled chromosomes of the mushroom Coprinopsis cinerea (Coprinus cinereus).</title>
        <authorList>
            <person name="Stajich J.E."/>
            <person name="Wilke S.K."/>
            <person name="Ahren D."/>
            <person name="Au C.H."/>
            <person name="Birren B.W."/>
            <person name="Borodovsky M."/>
            <person name="Burns C."/>
            <person name="Canback B."/>
            <person name="Casselton L.A."/>
            <person name="Cheng C.K."/>
            <person name="Deng J."/>
            <person name="Dietrich F.S."/>
            <person name="Fargo D.C."/>
            <person name="Farman M.L."/>
            <person name="Gathman A.C."/>
            <person name="Goldberg J."/>
            <person name="Guigo R."/>
            <person name="Hoegger P.J."/>
            <person name="Hooker J.B."/>
            <person name="Huggins A."/>
            <person name="James T.Y."/>
            <person name="Kamada T."/>
            <person name="Kilaru S."/>
            <person name="Kodira C."/>
            <person name="Kues U."/>
            <person name="Kupfer D."/>
            <person name="Kwan H.S."/>
            <person name="Lomsadze A."/>
            <person name="Li W."/>
            <person name="Lilly W.W."/>
            <person name="Ma L.J."/>
            <person name="Mackey A.J."/>
            <person name="Manning G."/>
            <person name="Martin F."/>
            <person name="Muraguchi H."/>
            <person name="Natvig D.O."/>
            <person name="Palmerini H."/>
            <person name="Ramesh M.A."/>
            <person name="Rehmeyer C.J."/>
            <person name="Roe B.A."/>
            <person name="Shenoy N."/>
            <person name="Stanke M."/>
            <person name="Ter-Hovhannisyan V."/>
            <person name="Tunlid A."/>
            <person name="Velagapudi R."/>
            <person name="Vision T.J."/>
            <person name="Zeng Q."/>
            <person name="Zolan M.E."/>
            <person name="Pukkila P.J."/>
        </authorList>
    </citation>
    <scope>NUCLEOTIDE SEQUENCE [LARGE SCALE GENOMIC DNA]</scope>
    <source>
        <strain evidence="3">Okayama-7 / 130 / ATCC MYA-4618 / FGSC 9003</strain>
    </source>
</reference>
<keyword evidence="3" id="KW-1185">Reference proteome</keyword>
<evidence type="ECO:0000313" key="2">
    <source>
        <dbReference type="EMBL" id="EFI27866.1"/>
    </source>
</evidence>
<proteinExistence type="predicted"/>
<feature type="region of interest" description="Disordered" evidence="1">
    <location>
        <begin position="1"/>
        <end position="26"/>
    </location>
</feature>
<dbReference type="VEuPathDB" id="FungiDB:CC1G_14359"/>
<dbReference type="EMBL" id="AACS02000004">
    <property type="protein sequence ID" value="EFI27866.1"/>
    <property type="molecule type" value="Genomic_DNA"/>
</dbReference>
<sequence>MLRLELGLPPDVAPFASSDGGEPDPATLQRLTSLILEYQSQYARPSENTASNRGSHYGREDQSMPRPPVQYATSSCRALGAHIPPFRLFNSSSESVESARDKQVSNPALVLCAVNKLWRRIALSTPTIWTNITVDAEASHPSNPTSCHCEVKAGQLCNALFALENIGTRPWSLDLTISPTSAIATSPRLDLSLYDKIMSHPSTSHMRRFRMSTHSLISNVGSLTFPSVRFVTIELKDSTPVYHRDPATYIVPGLPALTHLILQSGSLPPSLPWDSLTHLYIGQQLYVVTCVALLQGCRRLERGIFWIIDEDGYTRVEPLKLIQDRVVESPVKDLSFIEDSPFDYSGVSAVLALPNLTTLRMWARPHGVHPFWHAYNTCLFSSLRRLNLVNVHGYMHCFEIVDCLRMCPLLSELALNVIPREGEDIGEVFRALSFSGQEPLLKYLRALQIHFQPMGAPPSPNQTAARSSPFDDLVEMISSRLPPPSGTLEESDGPIVRYLEQVAIRLEGDPGEQAVVPDRTLEKLKDLGCPNVNIDVRVVSKEYLRSPSLDFSLHWDEGFMDFVNEHPFLSFLSD</sequence>
<dbReference type="HOGENOM" id="CLU_474876_0_0_1"/>
<protein>
    <recommendedName>
        <fullName evidence="4">F-box domain-containing protein</fullName>
    </recommendedName>
</protein>
<evidence type="ECO:0008006" key="4">
    <source>
        <dbReference type="Google" id="ProtNLM"/>
    </source>
</evidence>
<organism evidence="2 3">
    <name type="scientific">Coprinopsis cinerea (strain Okayama-7 / 130 / ATCC MYA-4618 / FGSC 9003)</name>
    <name type="common">Inky cap fungus</name>
    <name type="synonym">Hormographiella aspergillata</name>
    <dbReference type="NCBI Taxonomy" id="240176"/>
    <lineage>
        <taxon>Eukaryota</taxon>
        <taxon>Fungi</taxon>
        <taxon>Dikarya</taxon>
        <taxon>Basidiomycota</taxon>
        <taxon>Agaricomycotina</taxon>
        <taxon>Agaricomycetes</taxon>
        <taxon>Agaricomycetidae</taxon>
        <taxon>Agaricales</taxon>
        <taxon>Agaricineae</taxon>
        <taxon>Psathyrellaceae</taxon>
        <taxon>Coprinopsis</taxon>
    </lineage>
</organism>
<gene>
    <name evidence="2" type="ORF">CC1G_14359</name>
</gene>
<accession>D6RM08</accession>
<dbReference type="OrthoDB" id="3221235at2759"/>
<comment type="caution">
    <text evidence="2">The sequence shown here is derived from an EMBL/GenBank/DDBJ whole genome shotgun (WGS) entry which is preliminary data.</text>
</comment>
<dbReference type="GeneID" id="9379549"/>